<sequence length="242" mass="25996">MINLKNFQPYTPQNPPFPGGMYLKAETGEDWYECQSLFAKDTVKVVYRSDGVIVSASTDVSSFFPSGLSVAEVDASTVEDPDSLINGKWAYEDGAVVAIVPVPPTADEIYATALQTIQANGEIAARKVKSPYSDEEVQTWWCQFEEAAAWTANNSYEPVLLNAMVDASDGGWTLPVLAANIISNGVAWKNASGNILGQIKAKVVSLDALKAQVDAGTKKASDLQAFDCTITVPTVSLEDKFA</sequence>
<evidence type="ECO:0000313" key="2">
    <source>
        <dbReference type="Proteomes" id="UP001596169"/>
    </source>
</evidence>
<comment type="caution">
    <text evidence="1">The sequence shown here is derived from an EMBL/GenBank/DDBJ whole genome shotgun (WGS) entry which is preliminary data.</text>
</comment>
<gene>
    <name evidence="1" type="ORF">ACFPZP_11695</name>
</gene>
<dbReference type="Proteomes" id="UP001596169">
    <property type="component" value="Unassembled WGS sequence"/>
</dbReference>
<keyword evidence="2" id="KW-1185">Reference proteome</keyword>
<reference evidence="2" key="1">
    <citation type="journal article" date="2019" name="Int. J. Syst. Evol. Microbiol.">
        <title>The Global Catalogue of Microorganisms (GCM) 10K type strain sequencing project: providing services to taxonomists for standard genome sequencing and annotation.</title>
        <authorList>
            <consortium name="The Broad Institute Genomics Platform"/>
            <consortium name="The Broad Institute Genome Sequencing Center for Infectious Disease"/>
            <person name="Wu L."/>
            <person name="Ma J."/>
        </authorList>
    </citation>
    <scope>NUCLEOTIDE SEQUENCE [LARGE SCALE GENOMIC DNA]</scope>
    <source>
        <strain evidence="2">JCM30009</strain>
    </source>
</reference>
<evidence type="ECO:0000313" key="1">
    <source>
        <dbReference type="EMBL" id="MFC6121711.1"/>
    </source>
</evidence>
<protein>
    <recommendedName>
        <fullName evidence="3">Tail fiber assembly protein</fullName>
    </recommendedName>
</protein>
<organism evidence="1 2">
    <name type="scientific">Citrobacter bitternis</name>
    <dbReference type="NCBI Taxonomy" id="1585982"/>
    <lineage>
        <taxon>Bacteria</taxon>
        <taxon>Pseudomonadati</taxon>
        <taxon>Pseudomonadota</taxon>
        <taxon>Gammaproteobacteria</taxon>
        <taxon>Enterobacterales</taxon>
        <taxon>Enterobacteriaceae</taxon>
        <taxon>Citrobacter</taxon>
    </lineage>
</organism>
<dbReference type="RefSeq" id="WP_378108927.1">
    <property type="nucleotide sequence ID" value="NZ_JBHSRG010000005.1"/>
</dbReference>
<accession>A0ABW1Q022</accession>
<evidence type="ECO:0008006" key="3">
    <source>
        <dbReference type="Google" id="ProtNLM"/>
    </source>
</evidence>
<dbReference type="EMBL" id="JBHSRG010000005">
    <property type="protein sequence ID" value="MFC6121711.1"/>
    <property type="molecule type" value="Genomic_DNA"/>
</dbReference>
<name>A0ABW1Q022_9ENTR</name>
<proteinExistence type="predicted"/>